<organism evidence="9 10">
    <name type="scientific">Polytolypa hystricis (strain UAMH7299)</name>
    <dbReference type="NCBI Taxonomy" id="1447883"/>
    <lineage>
        <taxon>Eukaryota</taxon>
        <taxon>Fungi</taxon>
        <taxon>Dikarya</taxon>
        <taxon>Ascomycota</taxon>
        <taxon>Pezizomycotina</taxon>
        <taxon>Eurotiomycetes</taxon>
        <taxon>Eurotiomycetidae</taxon>
        <taxon>Onygenales</taxon>
        <taxon>Onygenales incertae sedis</taxon>
        <taxon>Polytolypa</taxon>
    </lineage>
</organism>
<evidence type="ECO:0000256" key="5">
    <source>
        <dbReference type="ARBA" id="ARBA00023125"/>
    </source>
</evidence>
<feature type="compositionally biased region" description="Basic and acidic residues" evidence="7">
    <location>
        <begin position="87"/>
        <end position="96"/>
    </location>
</feature>
<keyword evidence="5" id="KW-0238">DNA-binding</keyword>
<dbReference type="EMBL" id="PDNA01000061">
    <property type="protein sequence ID" value="PGH17838.1"/>
    <property type="molecule type" value="Genomic_DNA"/>
</dbReference>
<name>A0A2B7YA89_POLH7</name>
<feature type="compositionally biased region" description="Acidic residues" evidence="7">
    <location>
        <begin position="184"/>
        <end position="200"/>
    </location>
</feature>
<keyword evidence="10" id="KW-1185">Reference proteome</keyword>
<dbReference type="InterPro" id="IPR027417">
    <property type="entry name" value="P-loop_NTPase"/>
</dbReference>
<accession>A0A2B7YA89</accession>
<sequence length="743" mass="81445">MNKLTATRPSKRRKVLGEDIPNGDNLRSSGRVLRARALAPQRAQARESSHNDEDEDDHGGGDGPEEPPSQVTTTARSTRRQTGSMRKATESNKDEDVTTTATTAEQADHTPAEPRLRTSGRRRIAPKRYVNDIEAEVTTGWGNKKAPVQNSGTERTTRGGSKRVTRARAAAQPSPAPSRVVAERDEEEDGSLWDVPVDENEIGRDKEDSGAGRPDDEDELIISAQQLQQELVEENEHITEPPKDFPPYAEEFKILCEDNMLDHLSSLVTLVLEKLTRKRLIPLQGLDVEYHTVHQLVEQTVIVGEGNSLLLLGSRGSGKTAVVETAISSLTKDHGDDFHVVRLNGFLHTDDRIALKEIWRQLGRETNMEDEMNKITSYADTMASLLALLSHPEELFGVSEDPDVVATAKSVIIILDEFDLFTYHPRQTLLYNLFDIAQARKAPVAVLGLTTRVDVTENLEKRVKSRFSHRYVFLPRPKSFVDFSEICMAALDIEESELAEDHGNAERNEKHSTLLKGWRKYLQGLFADSTFQSHLQQIYFRTKSAPDFFSSALLPFSTFYQSIISASSSSSTTTSPDLILPTADTFITSSLACADPSPLPFPPSSTSSSTSTTSLPLSLLLTATRITALHDPGLNTSSTTTTPAPLLTLSFPAVYTEYVRLLTSAKASASASGATATAGRVWGRDAAREAWEKLVGWGLVVPAGSSGGAGDGRMYRIEISFEDVVQGVGSGAAGALGRWWRET</sequence>
<dbReference type="STRING" id="1447883.A0A2B7YA89"/>
<feature type="region of interest" description="Disordered" evidence="7">
    <location>
        <begin position="1"/>
        <end position="216"/>
    </location>
</feature>
<dbReference type="SUPFAM" id="SSF52540">
    <property type="entry name" value="P-loop containing nucleoside triphosphate hydrolases"/>
    <property type="match status" value="1"/>
</dbReference>
<comment type="subcellular location">
    <subcellularLocation>
        <location evidence="1">Nucleus</location>
    </subcellularLocation>
</comment>
<feature type="compositionally biased region" description="Low complexity" evidence="7">
    <location>
        <begin position="167"/>
        <end position="180"/>
    </location>
</feature>
<evidence type="ECO:0000256" key="4">
    <source>
        <dbReference type="ARBA" id="ARBA00022705"/>
    </source>
</evidence>
<evidence type="ECO:0000256" key="3">
    <source>
        <dbReference type="ARBA" id="ARBA00019083"/>
    </source>
</evidence>
<dbReference type="SMART" id="SM00382">
    <property type="entry name" value="AAA"/>
    <property type="match status" value="1"/>
</dbReference>
<dbReference type="Gene3D" id="3.40.50.300">
    <property type="entry name" value="P-loop containing nucleotide triphosphate hydrolases"/>
    <property type="match status" value="1"/>
</dbReference>
<evidence type="ECO:0000256" key="1">
    <source>
        <dbReference type="ARBA" id="ARBA00004123"/>
    </source>
</evidence>
<dbReference type="FunFam" id="3.40.50.300:FF:001597">
    <property type="entry name" value="Origin recognition complex subunit Orc4"/>
    <property type="match status" value="1"/>
</dbReference>
<feature type="domain" description="AAA+ ATPase" evidence="8">
    <location>
        <begin position="305"/>
        <end position="478"/>
    </location>
</feature>
<comment type="similarity">
    <text evidence="2">Belongs to the ORC4 family.</text>
</comment>
<gene>
    <name evidence="9" type="ORF">AJ80_04661</name>
</gene>
<dbReference type="PANTHER" id="PTHR12087">
    <property type="entry name" value="ORIGIN RECOGNITION COMPLEX SUBUNIT 4"/>
    <property type="match status" value="1"/>
</dbReference>
<dbReference type="Pfam" id="PF13191">
    <property type="entry name" value="AAA_16"/>
    <property type="match status" value="1"/>
</dbReference>
<reference evidence="9 10" key="1">
    <citation type="submission" date="2017-10" db="EMBL/GenBank/DDBJ databases">
        <title>Comparative genomics in systemic dimorphic fungi from Ajellomycetaceae.</title>
        <authorList>
            <person name="Munoz J.F."/>
            <person name="Mcewen J.G."/>
            <person name="Clay O.K."/>
            <person name="Cuomo C.A."/>
        </authorList>
    </citation>
    <scope>NUCLEOTIDE SEQUENCE [LARGE SCALE GENOMIC DNA]</scope>
    <source>
        <strain evidence="9 10">UAMH7299</strain>
    </source>
</reference>
<dbReference type="InterPro" id="IPR016527">
    <property type="entry name" value="ORC4"/>
</dbReference>
<dbReference type="InterPro" id="IPR003593">
    <property type="entry name" value="AAA+_ATPase"/>
</dbReference>
<dbReference type="GO" id="GO:0005664">
    <property type="term" value="C:nuclear origin of replication recognition complex"/>
    <property type="evidence" value="ECO:0007669"/>
    <property type="project" value="TreeGrafter"/>
</dbReference>
<evidence type="ECO:0000256" key="2">
    <source>
        <dbReference type="ARBA" id="ARBA00005334"/>
    </source>
</evidence>
<dbReference type="Pfam" id="PF14629">
    <property type="entry name" value="ORC4_C"/>
    <property type="match status" value="1"/>
</dbReference>
<evidence type="ECO:0000313" key="9">
    <source>
        <dbReference type="EMBL" id="PGH17838.1"/>
    </source>
</evidence>
<keyword evidence="6" id="KW-0539">Nucleus</keyword>
<dbReference type="Proteomes" id="UP000224634">
    <property type="component" value="Unassembled WGS sequence"/>
</dbReference>
<dbReference type="GO" id="GO:0003688">
    <property type="term" value="F:DNA replication origin binding"/>
    <property type="evidence" value="ECO:0007669"/>
    <property type="project" value="TreeGrafter"/>
</dbReference>
<evidence type="ECO:0000259" key="8">
    <source>
        <dbReference type="SMART" id="SM00382"/>
    </source>
</evidence>
<dbReference type="GO" id="GO:0006270">
    <property type="term" value="P:DNA replication initiation"/>
    <property type="evidence" value="ECO:0007669"/>
    <property type="project" value="TreeGrafter"/>
</dbReference>
<evidence type="ECO:0000313" key="10">
    <source>
        <dbReference type="Proteomes" id="UP000224634"/>
    </source>
</evidence>
<feature type="compositionally biased region" description="Polar residues" evidence="7">
    <location>
        <begin position="69"/>
        <end position="84"/>
    </location>
</feature>
<keyword evidence="4" id="KW-0235">DNA replication</keyword>
<feature type="compositionally biased region" description="Low complexity" evidence="7">
    <location>
        <begin position="31"/>
        <end position="43"/>
    </location>
</feature>
<dbReference type="PANTHER" id="PTHR12087:SF0">
    <property type="entry name" value="ORIGIN RECOGNITION COMPLEX SUBUNIT 4"/>
    <property type="match status" value="1"/>
</dbReference>
<evidence type="ECO:0000256" key="7">
    <source>
        <dbReference type="SAM" id="MobiDB-lite"/>
    </source>
</evidence>
<dbReference type="InterPro" id="IPR032705">
    <property type="entry name" value="ORC4_C"/>
</dbReference>
<dbReference type="InterPro" id="IPR041664">
    <property type="entry name" value="AAA_16"/>
</dbReference>
<feature type="compositionally biased region" description="Basic and acidic residues" evidence="7">
    <location>
        <begin position="201"/>
        <end position="214"/>
    </location>
</feature>
<evidence type="ECO:0000256" key="6">
    <source>
        <dbReference type="ARBA" id="ARBA00023242"/>
    </source>
</evidence>
<feature type="compositionally biased region" description="Basic and acidic residues" evidence="7">
    <location>
        <begin position="106"/>
        <end position="116"/>
    </location>
</feature>
<dbReference type="OrthoDB" id="343623at2759"/>
<comment type="caution">
    <text evidence="9">The sequence shown here is derived from an EMBL/GenBank/DDBJ whole genome shotgun (WGS) entry which is preliminary data.</text>
</comment>
<protein>
    <recommendedName>
        <fullName evidence="3">Origin recognition complex subunit 4</fullName>
    </recommendedName>
</protein>
<dbReference type="AlphaFoldDB" id="A0A2B7YA89"/>
<proteinExistence type="inferred from homology"/>